<evidence type="ECO:0000313" key="2">
    <source>
        <dbReference type="Proteomes" id="UP000054928"/>
    </source>
</evidence>
<protein>
    <submittedName>
        <fullName evidence="1">Uncharacterized protein</fullName>
    </submittedName>
</protein>
<organism evidence="1 2">
    <name type="scientific">Plasmopara halstedii</name>
    <name type="common">Downy mildew of sunflower</name>
    <dbReference type="NCBI Taxonomy" id="4781"/>
    <lineage>
        <taxon>Eukaryota</taxon>
        <taxon>Sar</taxon>
        <taxon>Stramenopiles</taxon>
        <taxon>Oomycota</taxon>
        <taxon>Peronosporomycetes</taxon>
        <taxon>Peronosporales</taxon>
        <taxon>Peronosporaceae</taxon>
        <taxon>Plasmopara</taxon>
    </lineage>
</organism>
<evidence type="ECO:0000313" key="1">
    <source>
        <dbReference type="EMBL" id="CEG45416.1"/>
    </source>
</evidence>
<proteinExistence type="predicted"/>
<dbReference type="GeneID" id="36396769"/>
<accession>A0A0P1ATK1</accession>
<dbReference type="Proteomes" id="UP000054928">
    <property type="component" value="Unassembled WGS sequence"/>
</dbReference>
<dbReference type="AlphaFoldDB" id="A0A0P1ATK1"/>
<dbReference type="RefSeq" id="XP_024581785.1">
    <property type="nucleotide sequence ID" value="XM_024716159.1"/>
</dbReference>
<sequence length="118" mass="13396">MKRMHVDVVNAVEWSAALEALITAYRGESRRTLAATSRIRIKSIASSGGPVGEKLQYPRLRKEKVDGVEEDEVDDENARDWIEQEDELCWRRFRRDQLVLVETGYISPASGQAGYEAV</sequence>
<dbReference type="EMBL" id="CCYD01001572">
    <property type="protein sequence ID" value="CEG45416.1"/>
    <property type="molecule type" value="Genomic_DNA"/>
</dbReference>
<reference evidence="2" key="1">
    <citation type="submission" date="2014-09" db="EMBL/GenBank/DDBJ databases">
        <authorList>
            <person name="Sharma Rahul"/>
            <person name="Thines Marco"/>
        </authorList>
    </citation>
    <scope>NUCLEOTIDE SEQUENCE [LARGE SCALE GENOMIC DNA]</scope>
</reference>
<keyword evidence="2" id="KW-1185">Reference proteome</keyword>
<name>A0A0P1ATK1_PLAHL</name>